<dbReference type="GO" id="GO:0008654">
    <property type="term" value="P:phospholipid biosynthetic process"/>
    <property type="evidence" value="ECO:0007669"/>
    <property type="project" value="InterPro"/>
</dbReference>
<keyword evidence="6" id="KW-1133">Transmembrane helix</keyword>
<dbReference type="Pfam" id="PF01066">
    <property type="entry name" value="CDP-OH_P_transf"/>
    <property type="match status" value="1"/>
</dbReference>
<comment type="similarity">
    <text evidence="2 5">Belongs to the CDP-alcohol phosphatidyltransferase class-I family.</text>
</comment>
<proteinExistence type="inferred from homology"/>
<comment type="caution">
    <text evidence="7">The sequence shown here is derived from an EMBL/GenBank/DDBJ whole genome shotgun (WGS) entry which is preliminary data.</text>
</comment>
<feature type="transmembrane region" description="Helical" evidence="6">
    <location>
        <begin position="299"/>
        <end position="319"/>
    </location>
</feature>
<dbReference type="PIRSF" id="PIRSF015665">
    <property type="entry name" value="CHOPT"/>
    <property type="match status" value="1"/>
</dbReference>
<protein>
    <submittedName>
        <fullName evidence="7">Uncharacterized protein</fullName>
    </submittedName>
</protein>
<accession>A0A8H7RN43</accession>
<dbReference type="AlphaFoldDB" id="A0A8H7RN43"/>
<keyword evidence="8" id="KW-1185">Reference proteome</keyword>
<feature type="transmembrane region" description="Helical" evidence="6">
    <location>
        <begin position="188"/>
        <end position="207"/>
    </location>
</feature>
<evidence type="ECO:0000256" key="5">
    <source>
        <dbReference type="RuleBase" id="RU003750"/>
    </source>
</evidence>
<feature type="transmembrane region" description="Helical" evidence="6">
    <location>
        <begin position="363"/>
        <end position="385"/>
    </location>
</feature>
<dbReference type="PANTHER" id="PTHR10414">
    <property type="entry name" value="ETHANOLAMINEPHOSPHOTRANSFERASE"/>
    <property type="match status" value="1"/>
</dbReference>
<organism evidence="7 8">
    <name type="scientific">Mucor saturninus</name>
    <dbReference type="NCBI Taxonomy" id="64648"/>
    <lineage>
        <taxon>Eukaryota</taxon>
        <taxon>Fungi</taxon>
        <taxon>Fungi incertae sedis</taxon>
        <taxon>Mucoromycota</taxon>
        <taxon>Mucoromycotina</taxon>
        <taxon>Mucoromycetes</taxon>
        <taxon>Mucorales</taxon>
        <taxon>Mucorineae</taxon>
        <taxon>Mucoraceae</taxon>
        <taxon>Mucor</taxon>
    </lineage>
</organism>
<evidence type="ECO:0000256" key="1">
    <source>
        <dbReference type="ARBA" id="ARBA00004370"/>
    </source>
</evidence>
<evidence type="ECO:0000313" key="8">
    <source>
        <dbReference type="Proteomes" id="UP000603453"/>
    </source>
</evidence>
<feature type="transmembrane region" description="Helical" evidence="6">
    <location>
        <begin position="275"/>
        <end position="293"/>
    </location>
</feature>
<feature type="transmembrane region" description="Helical" evidence="6">
    <location>
        <begin position="56"/>
        <end position="76"/>
    </location>
</feature>
<dbReference type="PROSITE" id="PS00379">
    <property type="entry name" value="CDP_ALCOHOL_P_TRANSF"/>
    <property type="match status" value="1"/>
</dbReference>
<evidence type="ECO:0000256" key="6">
    <source>
        <dbReference type="SAM" id="Phobius"/>
    </source>
</evidence>
<dbReference type="InterPro" id="IPR000462">
    <property type="entry name" value="CDP-OH_P_trans"/>
</dbReference>
<keyword evidence="6" id="KW-0812">Transmembrane</keyword>
<gene>
    <name evidence="7" type="ORF">INT47_009169</name>
</gene>
<evidence type="ECO:0000256" key="2">
    <source>
        <dbReference type="ARBA" id="ARBA00010441"/>
    </source>
</evidence>
<evidence type="ECO:0000313" key="7">
    <source>
        <dbReference type="EMBL" id="KAG2213495.1"/>
    </source>
</evidence>
<dbReference type="Proteomes" id="UP000603453">
    <property type="component" value="Unassembled WGS sequence"/>
</dbReference>
<dbReference type="InterPro" id="IPR048254">
    <property type="entry name" value="CDP_ALCOHOL_P_TRANSF_CS"/>
</dbReference>
<evidence type="ECO:0000256" key="3">
    <source>
        <dbReference type="ARBA" id="ARBA00022679"/>
    </source>
</evidence>
<dbReference type="GO" id="GO:0016780">
    <property type="term" value="F:phosphotransferase activity, for other substituted phosphate groups"/>
    <property type="evidence" value="ECO:0007669"/>
    <property type="project" value="InterPro"/>
</dbReference>
<dbReference type="InterPro" id="IPR014472">
    <property type="entry name" value="CHOPT"/>
</dbReference>
<reference evidence="7" key="1">
    <citation type="submission" date="2020-12" db="EMBL/GenBank/DDBJ databases">
        <title>Metabolic potential, ecology and presence of endohyphal bacteria is reflected in genomic diversity of Mucoromycotina.</title>
        <authorList>
            <person name="Muszewska A."/>
            <person name="Okrasinska A."/>
            <person name="Steczkiewicz K."/>
            <person name="Drgas O."/>
            <person name="Orlowska M."/>
            <person name="Perlinska-Lenart U."/>
            <person name="Aleksandrzak-Piekarczyk T."/>
            <person name="Szatraj K."/>
            <person name="Zielenkiewicz U."/>
            <person name="Pilsyk S."/>
            <person name="Malc E."/>
            <person name="Mieczkowski P."/>
            <person name="Kruszewska J.S."/>
            <person name="Biernat P."/>
            <person name="Pawlowska J."/>
        </authorList>
    </citation>
    <scope>NUCLEOTIDE SEQUENCE</scope>
    <source>
        <strain evidence="7">WA0000017839</strain>
    </source>
</reference>
<sequence length="406" mass="45848">MFDSIFRSEFLTQEQLNALHLYKYGAIDRSFVTKYILSHYWNWCVQFFPINMAPNLITLTGLFFMIINVAFAIFLAPDMGVGEESGPHWIYISFAIGLWLYSTFDNVDGKQARRTNSSSPLGELFDHGCDAINCSFAAILQSTALGLGHSKASVLLYGIAMMGFYLSTVEEYHTGVLYLGYVNAPTEGVILSCIVFLLSGIYGPGVWRLPLKEVVQVSWLPSAVTDMYLSHVVIWWIGLLFLFTHVPLCFYAMYKACEEKKKPFVRTMLAQNTPIATYIISLYLWVMSPYSTILTHRHFILFSITTGIVFGRMATKVILAHLTKSKFPKFTVLLIPLIVGAVVTNVPRLFPSVGPIFTAESEYMFLLAYFVFAVIAYMRWAIVVINSFCDFLGIHCLTIPNQKKVA</sequence>
<dbReference type="InterPro" id="IPR043130">
    <property type="entry name" value="CDP-OH_PTrfase_TM_dom"/>
</dbReference>
<feature type="transmembrane region" description="Helical" evidence="6">
    <location>
        <begin position="331"/>
        <end position="351"/>
    </location>
</feature>
<dbReference type="OrthoDB" id="196717at2759"/>
<name>A0A8H7RN43_9FUNG</name>
<keyword evidence="3 5" id="KW-0808">Transferase</keyword>
<dbReference type="Gene3D" id="1.20.120.1760">
    <property type="match status" value="1"/>
</dbReference>
<keyword evidence="4 6" id="KW-0472">Membrane</keyword>
<dbReference type="PANTHER" id="PTHR10414:SF77">
    <property type="entry name" value="CDP-ALCOHOL PHOSPHATIDYLTRANSFERASE FAMILY PROTEIN"/>
    <property type="match status" value="1"/>
</dbReference>
<dbReference type="GO" id="GO:0016020">
    <property type="term" value="C:membrane"/>
    <property type="evidence" value="ECO:0007669"/>
    <property type="project" value="UniProtKB-SubCell"/>
</dbReference>
<comment type="subcellular location">
    <subcellularLocation>
        <location evidence="1">Membrane</location>
    </subcellularLocation>
</comment>
<feature type="transmembrane region" description="Helical" evidence="6">
    <location>
        <begin position="88"/>
        <end position="104"/>
    </location>
</feature>
<dbReference type="EMBL" id="JAEPRD010000003">
    <property type="protein sequence ID" value="KAG2213495.1"/>
    <property type="molecule type" value="Genomic_DNA"/>
</dbReference>
<feature type="transmembrane region" description="Helical" evidence="6">
    <location>
        <begin position="227"/>
        <end position="254"/>
    </location>
</feature>
<evidence type="ECO:0000256" key="4">
    <source>
        <dbReference type="ARBA" id="ARBA00023136"/>
    </source>
</evidence>